<evidence type="ECO:0000313" key="14">
    <source>
        <dbReference type="EMBL" id="GFG72979.1"/>
    </source>
</evidence>
<feature type="binding site" evidence="12">
    <location>
        <position position="122"/>
    </location>
    <ligand>
        <name>Zn(2+)</name>
        <dbReference type="ChEBI" id="CHEBI:29105"/>
    </ligand>
</feature>
<dbReference type="PIRSF" id="PIRSF038994">
    <property type="entry name" value="NagA"/>
    <property type="match status" value="1"/>
</dbReference>
<evidence type="ECO:0000256" key="6">
    <source>
        <dbReference type="ARBA" id="ARBA00023277"/>
    </source>
</evidence>
<comment type="cofactor">
    <cofactor evidence="12">
        <name>a divalent metal cation</name>
        <dbReference type="ChEBI" id="CHEBI:60240"/>
    </cofactor>
    <text evidence="12">Binds 1 divalent metal cation per subunit.</text>
</comment>
<dbReference type="SUPFAM" id="SSF51338">
    <property type="entry name" value="Composite domain of metallo-dependent hydrolases"/>
    <property type="match status" value="1"/>
</dbReference>
<dbReference type="FunFam" id="3.20.20.140:FF:000004">
    <property type="entry name" value="N-acetylglucosamine-6-phosphate deacetylase"/>
    <property type="match status" value="1"/>
</dbReference>
<dbReference type="GO" id="GO:0046872">
    <property type="term" value="F:metal ion binding"/>
    <property type="evidence" value="ECO:0007669"/>
    <property type="project" value="UniProtKB-KW"/>
</dbReference>
<accession>A0A7I9XSK2</accession>
<dbReference type="SUPFAM" id="SSF51556">
    <property type="entry name" value="Metallo-dependent hydrolases"/>
    <property type="match status" value="1"/>
</dbReference>
<dbReference type="Pfam" id="PF01979">
    <property type="entry name" value="Amidohydro_1"/>
    <property type="match status" value="1"/>
</dbReference>
<feature type="binding site" evidence="11">
    <location>
        <position position="133"/>
    </location>
    <ligand>
        <name>substrate</name>
    </ligand>
</feature>
<dbReference type="GO" id="GO:0008448">
    <property type="term" value="F:N-acetylglucosamine-6-phosphate deacetylase activity"/>
    <property type="evidence" value="ECO:0007669"/>
    <property type="project" value="UniProtKB-EC"/>
</dbReference>
<dbReference type="InterPro" id="IPR032466">
    <property type="entry name" value="Metal_Hydrolase"/>
</dbReference>
<dbReference type="InterPro" id="IPR011059">
    <property type="entry name" value="Metal-dep_hydrolase_composite"/>
</dbReference>
<dbReference type="InterPro" id="IPR003764">
    <property type="entry name" value="GlcNAc_6-P_deAcase"/>
</dbReference>
<evidence type="ECO:0000256" key="4">
    <source>
        <dbReference type="ARBA" id="ARBA00022723"/>
    </source>
</evidence>
<gene>
    <name evidence="14" type="primary">nagA</name>
    <name evidence="14" type="ORF">MBOT_03440</name>
</gene>
<evidence type="ECO:0000256" key="9">
    <source>
        <dbReference type="PIRNR" id="PIRNR038994"/>
    </source>
</evidence>
<evidence type="ECO:0000256" key="3">
    <source>
        <dbReference type="ARBA" id="ARBA00018029"/>
    </source>
</evidence>
<dbReference type="PANTHER" id="PTHR11113">
    <property type="entry name" value="N-ACETYLGLUCOSAMINE-6-PHOSPHATE DEACETYLASE"/>
    <property type="match status" value="1"/>
</dbReference>
<evidence type="ECO:0000256" key="2">
    <source>
        <dbReference type="ARBA" id="ARBA00011899"/>
    </source>
</evidence>
<feature type="binding site" evidence="12">
    <location>
        <position position="209"/>
    </location>
    <ligand>
        <name>Zn(2+)</name>
        <dbReference type="ChEBI" id="CHEBI:29105"/>
    </ligand>
</feature>
<evidence type="ECO:0000256" key="7">
    <source>
        <dbReference type="ARBA" id="ARBA00047647"/>
    </source>
</evidence>
<comment type="similarity">
    <text evidence="1 9">Belongs to the metallo-dependent hydrolases superfamily. NagA family.</text>
</comment>
<sequence>MTLIGAGIVAIDDRICRPGWVQTSGRQIVACGPGPPPRPADVNVPDAVVVPGFVDMHVHGGAGAFYHDDPAAIARAAAFHLRHGTTTTMASLLTASRQNLLATVRTLAEATRQGVVAGIHLEGPWLSPAHCGAHDRGQLRDPEPDEIDTVLTTGDGAIRMVTLAPERPGCAAAIKRFRDAGVVVAVGHTDATYEQTRRAISAGATVGTHVFNAMRPLHQREPGPALALLQEEQVTVEIIADGVHVHPALMRAVIDAAGPARVAVITDATAAAGLGDGSFRWGALPIDVVSGVARVHGTATIAGSTSTMDQLFRAAVGLGDGSDAALAAAVRMTATTPARALGLDNLGRLHPGFDANLVVLDRDLQVRAVMANGEWRVQPGS</sequence>
<comment type="pathway">
    <text evidence="8">Amino-sugar metabolism; N-acetylneuraminate degradation; D-fructose 6-phosphate from N-acetylneuraminate: step 4/5.</text>
</comment>
<dbReference type="Gene3D" id="2.30.40.10">
    <property type="entry name" value="Urease, subunit C, domain 1"/>
    <property type="match status" value="1"/>
</dbReference>
<comment type="catalytic activity">
    <reaction evidence="7">
        <text>N-acetyl-D-glucosamine 6-phosphate + H2O = D-glucosamine 6-phosphate + acetate</text>
        <dbReference type="Rhea" id="RHEA:22936"/>
        <dbReference type="ChEBI" id="CHEBI:15377"/>
        <dbReference type="ChEBI" id="CHEBI:30089"/>
        <dbReference type="ChEBI" id="CHEBI:57513"/>
        <dbReference type="ChEBI" id="CHEBI:58725"/>
        <dbReference type="EC" id="3.5.1.25"/>
    </reaction>
</comment>
<evidence type="ECO:0000256" key="10">
    <source>
        <dbReference type="PIRSR" id="PIRSR038994-1"/>
    </source>
</evidence>
<proteinExistence type="inferred from homology"/>
<feature type="binding site" evidence="11">
    <location>
        <position position="220"/>
    </location>
    <ligand>
        <name>substrate</name>
    </ligand>
</feature>
<keyword evidence="4 12" id="KW-0479">Metal-binding</keyword>
<keyword evidence="5 9" id="KW-0378">Hydrolase</keyword>
<dbReference type="EC" id="3.5.1.25" evidence="2"/>
<evidence type="ECO:0000256" key="8">
    <source>
        <dbReference type="ARBA" id="ARBA00060590"/>
    </source>
</evidence>
<feature type="binding site" evidence="11">
    <location>
        <begin position="212"/>
        <end position="213"/>
    </location>
    <ligand>
        <name>substrate</name>
    </ligand>
</feature>
<feature type="active site" description="Proton donor/acceptor" evidence="10">
    <location>
        <position position="267"/>
    </location>
</feature>
<dbReference type="Gene3D" id="3.20.20.140">
    <property type="entry name" value="Metal-dependent hydrolases"/>
    <property type="match status" value="1"/>
</dbReference>
<dbReference type="Proteomes" id="UP000465361">
    <property type="component" value="Unassembled WGS sequence"/>
</dbReference>
<evidence type="ECO:0000256" key="11">
    <source>
        <dbReference type="PIRSR" id="PIRSR038994-2"/>
    </source>
</evidence>
<comment type="caution">
    <text evidence="14">The sequence shown here is derived from an EMBL/GenBank/DDBJ whole genome shotgun (WGS) entry which is preliminary data.</text>
</comment>
<dbReference type="GO" id="GO:0006046">
    <property type="term" value="P:N-acetylglucosamine catabolic process"/>
    <property type="evidence" value="ECO:0007669"/>
    <property type="project" value="TreeGrafter"/>
</dbReference>
<dbReference type="PANTHER" id="PTHR11113:SF14">
    <property type="entry name" value="N-ACETYLGLUCOSAMINE-6-PHOSPHATE DEACETYLASE"/>
    <property type="match status" value="1"/>
</dbReference>
<dbReference type="AlphaFoldDB" id="A0A7I9XSK2"/>
<dbReference type="EMBL" id="BLKW01000002">
    <property type="protein sequence ID" value="GFG72979.1"/>
    <property type="molecule type" value="Genomic_DNA"/>
</dbReference>
<evidence type="ECO:0000259" key="13">
    <source>
        <dbReference type="Pfam" id="PF01979"/>
    </source>
</evidence>
<organism evidence="14 15">
    <name type="scientific">Mycobacterium botniense</name>
    <dbReference type="NCBI Taxonomy" id="84962"/>
    <lineage>
        <taxon>Bacteria</taxon>
        <taxon>Bacillati</taxon>
        <taxon>Actinomycetota</taxon>
        <taxon>Actinomycetes</taxon>
        <taxon>Mycobacteriales</taxon>
        <taxon>Mycobacteriaceae</taxon>
        <taxon>Mycobacterium</taxon>
    </lineage>
</organism>
<name>A0A7I9XSK2_9MYCO</name>
<keyword evidence="6 9" id="KW-0119">Carbohydrate metabolism</keyword>
<feature type="binding site" evidence="11">
    <location>
        <position position="244"/>
    </location>
    <ligand>
        <name>substrate</name>
    </ligand>
</feature>
<evidence type="ECO:0000256" key="5">
    <source>
        <dbReference type="ARBA" id="ARBA00022801"/>
    </source>
</evidence>
<evidence type="ECO:0000256" key="12">
    <source>
        <dbReference type="PIRSR" id="PIRSR038994-3"/>
    </source>
</evidence>
<dbReference type="CDD" id="cd00854">
    <property type="entry name" value="NagA"/>
    <property type="match status" value="1"/>
</dbReference>
<feature type="binding site" evidence="12">
    <location>
        <position position="188"/>
    </location>
    <ligand>
        <name>Zn(2+)</name>
        <dbReference type="ChEBI" id="CHEBI:29105"/>
    </ligand>
</feature>
<dbReference type="RefSeq" id="WP_163753639.1">
    <property type="nucleotide sequence ID" value="NZ_BLKW01000002.1"/>
</dbReference>
<keyword evidence="15" id="KW-1185">Reference proteome</keyword>
<protein>
    <recommendedName>
        <fullName evidence="3">N-acetylglucosamine-6-phosphate deacetylase</fullName>
        <ecNumber evidence="2">3.5.1.25</ecNumber>
    </recommendedName>
</protein>
<feature type="binding site" evidence="11">
    <location>
        <begin position="301"/>
        <end position="303"/>
    </location>
    <ligand>
        <name>substrate</name>
    </ligand>
</feature>
<evidence type="ECO:0000313" key="15">
    <source>
        <dbReference type="Proteomes" id="UP000465361"/>
    </source>
</evidence>
<dbReference type="InterPro" id="IPR006680">
    <property type="entry name" value="Amidohydro-rel"/>
</dbReference>
<evidence type="ECO:0000256" key="1">
    <source>
        <dbReference type="ARBA" id="ARBA00010716"/>
    </source>
</evidence>
<reference evidence="14 15" key="1">
    <citation type="journal article" date="2019" name="Emerg. Microbes Infect.">
        <title>Comprehensive subspecies identification of 175 nontuberculous mycobacteria species based on 7547 genomic profiles.</title>
        <authorList>
            <person name="Matsumoto Y."/>
            <person name="Kinjo T."/>
            <person name="Motooka D."/>
            <person name="Nabeya D."/>
            <person name="Jung N."/>
            <person name="Uechi K."/>
            <person name="Horii T."/>
            <person name="Iida T."/>
            <person name="Fujita J."/>
            <person name="Nakamura S."/>
        </authorList>
    </citation>
    <scope>NUCLEOTIDE SEQUENCE [LARGE SCALE GENOMIC DNA]</scope>
    <source>
        <strain evidence="14 15">JCM 17322</strain>
    </source>
</reference>
<dbReference type="NCBIfam" id="TIGR00221">
    <property type="entry name" value="nagA"/>
    <property type="match status" value="1"/>
</dbReference>
<feature type="domain" description="Amidohydrolase-related" evidence="13">
    <location>
        <begin position="48"/>
        <end position="375"/>
    </location>
</feature>